<gene>
    <name evidence="1" type="ORF">AYJ54_34480</name>
</gene>
<protein>
    <recommendedName>
        <fullName evidence="3">SpoVR like family protein</fullName>
    </recommendedName>
</protein>
<reference evidence="1 2" key="1">
    <citation type="submission" date="2016-03" db="EMBL/GenBank/DDBJ databases">
        <title>Draft Genome Sequence of the Strain BR 10245 (Bradyrhizobium sp.) isolated from nodules of Centrolobium paraense.</title>
        <authorList>
            <person name="Simoes-Araujo J.L.Sr."/>
            <person name="Barauna A.C."/>
            <person name="Silva K."/>
            <person name="Zilli J.E."/>
        </authorList>
    </citation>
    <scope>NUCLEOTIDE SEQUENCE [LARGE SCALE GENOMIC DNA]</scope>
    <source>
        <strain evidence="1 2">BR 10245</strain>
    </source>
</reference>
<dbReference type="STRING" id="1505087.AYJ54_34480"/>
<dbReference type="Gene3D" id="1.25.40.10">
    <property type="entry name" value="Tetratricopeptide repeat domain"/>
    <property type="match status" value="1"/>
</dbReference>
<evidence type="ECO:0008006" key="3">
    <source>
        <dbReference type="Google" id="ProtNLM"/>
    </source>
</evidence>
<accession>A0A176Y9N2</accession>
<name>A0A176Y9N2_9BRAD</name>
<dbReference type="InterPro" id="IPR011990">
    <property type="entry name" value="TPR-like_helical_dom_sf"/>
</dbReference>
<dbReference type="Proteomes" id="UP000076959">
    <property type="component" value="Unassembled WGS sequence"/>
</dbReference>
<evidence type="ECO:0000313" key="1">
    <source>
        <dbReference type="EMBL" id="OAE98294.1"/>
    </source>
</evidence>
<dbReference type="EMBL" id="LUUB01000122">
    <property type="protein sequence ID" value="OAE98294.1"/>
    <property type="molecule type" value="Genomic_DNA"/>
</dbReference>
<dbReference type="Pfam" id="PF06041">
    <property type="entry name" value="DUF924"/>
    <property type="match status" value="1"/>
</dbReference>
<evidence type="ECO:0000313" key="2">
    <source>
        <dbReference type="Proteomes" id="UP000076959"/>
    </source>
</evidence>
<keyword evidence="2" id="KW-1185">Reference proteome</keyword>
<dbReference type="AlphaFoldDB" id="A0A176Y9N2"/>
<dbReference type="InterPro" id="IPR010323">
    <property type="entry name" value="DUF924"/>
</dbReference>
<comment type="caution">
    <text evidence="1">The sequence shown here is derived from an EMBL/GenBank/DDBJ whole genome shotgun (WGS) entry which is preliminary data.</text>
</comment>
<dbReference type="SUPFAM" id="SSF48452">
    <property type="entry name" value="TPR-like"/>
    <property type="match status" value="1"/>
</dbReference>
<dbReference type="OrthoDB" id="7593450at2"/>
<sequence length="184" mass="21088">MTEVADTRPAGILAFWREAGRDRWYKRDDTFDAEIRGRFLELWGKAAAGELSSWEASDDGALALVIMLDQFPRNMFRGDPMMFSSDALAREVARRALARGADKRIDPTLREFFYLPFEHSEHLPDQLDCVALFRNTDNVENLKYAEEHADIIRRFGRFPHRNRVLGRETTAEEQAFLDGGGFAG</sequence>
<dbReference type="Gene3D" id="1.20.58.320">
    <property type="entry name" value="TPR-like"/>
    <property type="match status" value="1"/>
</dbReference>
<organism evidence="1 2">
    <name type="scientific">Bradyrhizobium centrolobii</name>
    <dbReference type="NCBI Taxonomy" id="1505087"/>
    <lineage>
        <taxon>Bacteria</taxon>
        <taxon>Pseudomonadati</taxon>
        <taxon>Pseudomonadota</taxon>
        <taxon>Alphaproteobacteria</taxon>
        <taxon>Hyphomicrobiales</taxon>
        <taxon>Nitrobacteraceae</taxon>
        <taxon>Bradyrhizobium</taxon>
    </lineage>
</organism>
<proteinExistence type="predicted"/>
<dbReference type="RefSeq" id="WP_063708635.1">
    <property type="nucleotide sequence ID" value="NZ_LUUB01000122.1"/>
</dbReference>